<keyword evidence="10" id="KW-1185">Reference proteome</keyword>
<reference evidence="9 10" key="1">
    <citation type="journal article" date="2013" name="PLoS Genet.">
        <title>Genomic mechanisms accounting for the adaptation to parasitism in nematode-trapping fungi.</title>
        <authorList>
            <person name="Meerupati T."/>
            <person name="Andersson K.M."/>
            <person name="Friman E."/>
            <person name="Kumar D."/>
            <person name="Tunlid A."/>
            <person name="Ahren D."/>
        </authorList>
    </citation>
    <scope>NUCLEOTIDE SEQUENCE [LARGE SCALE GENOMIC DNA]</scope>
    <source>
        <strain evidence="9 10">CBS 200.50</strain>
    </source>
</reference>
<keyword evidence="7" id="KW-0472">Membrane</keyword>
<evidence type="ECO:0000256" key="5">
    <source>
        <dbReference type="ARBA" id="ARBA00022927"/>
    </source>
</evidence>
<sequence length="815" mass="91753">MAIDALQLEKWEDAFQQPVASVRVMEKQLRVALQEKKEGLRALVGESYRDLLKTAERIIEMNDSIQQVESHLSQASKQCNYGTLQKKASNAVAMKEKEENRDRKNRVTAAELAVLSNCPVAISRALSRDESPLVAAKLYILARLLRRSISEKLRSPYITSLERQISNLRVTLLRDIEQELCHVDTDASKILQCLGAYSLITSSSTSDTFMHFQTIRLNAVITLLQEDNVSSETILEAIRLVNENIRLSAQLFPKRLSDTLTALKLKPLFQEQVINDMVELNMTVHGHWISESIRKYTPWLKTDDLSLDACKAEITSKLGNTLRAIFNGLEKAVKAVNKVETLVQIRHNILIASRGVMGRTTDLNSEDLRQSLPRIREIVNTRIREVLNEDIGAMGGIGLELSKLVTDGSPTARKKDTVSWNSMLSSFESAKGGRNLRAMVRAVSYSDKSGLRGARLKHTKWIGNIANNYSHIKRMGEEKDWDPDNDEDEDDIDAPESLKEINHADTQSLLSTYTEGLQEGYRLLEGNLSSLVDDMRQPGEATEAAQSIENACLIVRFITIIRNITPQYEATNIIDLSWFGKDARIKIHDLLARGVTRKTLRSLAKDLSRRKWASDVSFNSLWEGTPKLPIQPSPLIFKFLRNLVQSMNEVGADVWSRDAADALKREVSKSVWGELEASLAGAEKQTNGTTKHAEEKKEEGEEQEAAAENNSENSPDGNPEPMPAHPSSGLSREQVLQAYFDATYLDNALRTVQGRDAAGNDKNKEESRSHIALSWEFLERTREQVPIDTDERVKMSRSAEEYWRRTNLLFGVLDI</sequence>
<reference evidence="10" key="2">
    <citation type="submission" date="2013-04" db="EMBL/GenBank/DDBJ databases">
        <title>Genomic mechanisms accounting for the adaptation to parasitism in nematode-trapping fungi.</title>
        <authorList>
            <person name="Ahren D.G."/>
        </authorList>
    </citation>
    <scope>NUCLEOTIDE SEQUENCE [LARGE SCALE GENOMIC DNA]</scope>
    <source>
        <strain evidence="10">CBS 200.50</strain>
    </source>
</reference>
<keyword evidence="5" id="KW-0653">Protein transport</keyword>
<organism evidence="9 10">
    <name type="scientific">Dactylellina haptotyla (strain CBS 200.50)</name>
    <name type="common">Nematode-trapping fungus</name>
    <name type="synonym">Monacrosporium haptotylum</name>
    <dbReference type="NCBI Taxonomy" id="1284197"/>
    <lineage>
        <taxon>Eukaryota</taxon>
        <taxon>Fungi</taxon>
        <taxon>Dikarya</taxon>
        <taxon>Ascomycota</taxon>
        <taxon>Pezizomycotina</taxon>
        <taxon>Orbiliomycetes</taxon>
        <taxon>Orbiliales</taxon>
        <taxon>Orbiliaceae</taxon>
        <taxon>Dactylellina</taxon>
    </lineage>
</organism>
<evidence type="ECO:0000256" key="1">
    <source>
        <dbReference type="ARBA" id="ARBA00004395"/>
    </source>
</evidence>
<evidence type="ECO:0000313" key="9">
    <source>
        <dbReference type="EMBL" id="EPS41179.1"/>
    </source>
</evidence>
<evidence type="ECO:0000256" key="6">
    <source>
        <dbReference type="ARBA" id="ARBA00023034"/>
    </source>
</evidence>
<dbReference type="STRING" id="1284197.S8AE04"/>
<evidence type="ECO:0000256" key="4">
    <source>
        <dbReference type="ARBA" id="ARBA00022448"/>
    </source>
</evidence>
<comment type="similarity">
    <text evidence="2">Belongs to the COG1 family.</text>
</comment>
<dbReference type="PANTHER" id="PTHR31658:SF0">
    <property type="entry name" value="CONSERVED OLIGOMERIC GOLGI COMPLEX SUBUNIT 1"/>
    <property type="match status" value="1"/>
</dbReference>
<dbReference type="eggNOG" id="ENOG502RN59">
    <property type="taxonomic scope" value="Eukaryota"/>
</dbReference>
<comment type="caution">
    <text evidence="9">The sequence shown here is derived from an EMBL/GenBank/DDBJ whole genome shotgun (WGS) entry which is preliminary data.</text>
</comment>
<name>S8AE04_DACHA</name>
<comment type="subcellular location">
    <subcellularLocation>
        <location evidence="1">Golgi apparatus membrane</location>
        <topology evidence="1">Peripheral membrane protein</topology>
    </subcellularLocation>
</comment>
<dbReference type="GO" id="GO:0015031">
    <property type="term" value="P:protein transport"/>
    <property type="evidence" value="ECO:0007669"/>
    <property type="project" value="UniProtKB-KW"/>
</dbReference>
<dbReference type="GO" id="GO:0000139">
    <property type="term" value="C:Golgi membrane"/>
    <property type="evidence" value="ECO:0007669"/>
    <property type="project" value="UniProtKB-SubCell"/>
</dbReference>
<dbReference type="PANTHER" id="PTHR31658">
    <property type="entry name" value="CONSERVED OLIGOMERIC GOLGI COMPLEX SUBUNIT 1"/>
    <property type="match status" value="1"/>
</dbReference>
<dbReference type="GO" id="GO:0006891">
    <property type="term" value="P:intra-Golgi vesicle-mediated transport"/>
    <property type="evidence" value="ECO:0007669"/>
    <property type="project" value="InterPro"/>
</dbReference>
<dbReference type="AlphaFoldDB" id="S8AE04"/>
<evidence type="ECO:0000256" key="7">
    <source>
        <dbReference type="ARBA" id="ARBA00023136"/>
    </source>
</evidence>
<proteinExistence type="inferred from homology"/>
<dbReference type="Pfam" id="PF08700">
    <property type="entry name" value="VPS51_Exo84_N"/>
    <property type="match status" value="1"/>
</dbReference>
<protein>
    <recommendedName>
        <fullName evidence="3">Conserved oligomeric Golgi complex subunit 1</fullName>
    </recommendedName>
</protein>
<keyword evidence="4" id="KW-0813">Transport</keyword>
<dbReference type="OMA" id="PQSLKSW"/>
<feature type="region of interest" description="Disordered" evidence="8">
    <location>
        <begin position="678"/>
        <end position="730"/>
    </location>
</feature>
<dbReference type="EMBL" id="AQGS01000255">
    <property type="protein sequence ID" value="EPS41179.1"/>
    <property type="molecule type" value="Genomic_DNA"/>
</dbReference>
<dbReference type="InterPro" id="IPR033370">
    <property type="entry name" value="COG1"/>
</dbReference>
<evidence type="ECO:0000256" key="3">
    <source>
        <dbReference type="ARBA" id="ARBA00020978"/>
    </source>
</evidence>
<gene>
    <name evidence="9" type="ORF">H072_4936</name>
</gene>
<dbReference type="OrthoDB" id="46189at2759"/>
<evidence type="ECO:0000256" key="8">
    <source>
        <dbReference type="SAM" id="MobiDB-lite"/>
    </source>
</evidence>
<dbReference type="GO" id="GO:0017119">
    <property type="term" value="C:Golgi transport complex"/>
    <property type="evidence" value="ECO:0007669"/>
    <property type="project" value="InterPro"/>
</dbReference>
<dbReference type="Proteomes" id="UP000015100">
    <property type="component" value="Unassembled WGS sequence"/>
</dbReference>
<keyword evidence="6" id="KW-0333">Golgi apparatus</keyword>
<accession>S8AE04</accession>
<evidence type="ECO:0000313" key="10">
    <source>
        <dbReference type="Proteomes" id="UP000015100"/>
    </source>
</evidence>
<evidence type="ECO:0000256" key="2">
    <source>
        <dbReference type="ARBA" id="ARBA00006653"/>
    </source>
</evidence>
<dbReference type="HOGENOM" id="CLU_008451_0_0_1"/>